<dbReference type="InterPro" id="IPR029066">
    <property type="entry name" value="PLP-binding_barrel"/>
</dbReference>
<dbReference type="PANTHER" id="PTHR30511">
    <property type="entry name" value="ALANINE RACEMASE"/>
    <property type="match status" value="1"/>
</dbReference>
<protein>
    <submittedName>
        <fullName evidence="5">Alanine/ornithine racemase family PLP-dependent enzyme</fullName>
    </submittedName>
</protein>
<reference evidence="5" key="1">
    <citation type="journal article" date="2021" name="PeerJ">
        <title>Extensive microbial diversity within the chicken gut microbiome revealed by metagenomics and culture.</title>
        <authorList>
            <person name="Gilroy R."/>
            <person name="Ravi A."/>
            <person name="Getino M."/>
            <person name="Pursley I."/>
            <person name="Horton D.L."/>
            <person name="Alikhan N.F."/>
            <person name="Baker D."/>
            <person name="Gharbi K."/>
            <person name="Hall N."/>
            <person name="Watson M."/>
            <person name="Adriaenssens E.M."/>
            <person name="Foster-Nyarko E."/>
            <person name="Jarju S."/>
            <person name="Secka A."/>
            <person name="Antonio M."/>
            <person name="Oren A."/>
            <person name="Chaudhuri R.R."/>
            <person name="La Ragione R."/>
            <person name="Hildebrand F."/>
            <person name="Pallen M.J."/>
        </authorList>
    </citation>
    <scope>NUCLEOTIDE SEQUENCE</scope>
    <source>
        <strain evidence="5">CHK192-8294</strain>
    </source>
</reference>
<comment type="caution">
    <text evidence="5">The sequence shown here is derived from an EMBL/GenBank/DDBJ whole genome shotgun (WGS) entry which is preliminary data.</text>
</comment>
<dbReference type="SUPFAM" id="SSF51419">
    <property type="entry name" value="PLP-binding barrel"/>
    <property type="match status" value="1"/>
</dbReference>
<evidence type="ECO:0000313" key="6">
    <source>
        <dbReference type="Proteomes" id="UP000823921"/>
    </source>
</evidence>
<dbReference type="GO" id="GO:0008784">
    <property type="term" value="F:alanine racemase activity"/>
    <property type="evidence" value="ECO:0007669"/>
    <property type="project" value="TreeGrafter"/>
</dbReference>
<dbReference type="Gene3D" id="3.20.20.10">
    <property type="entry name" value="Alanine racemase"/>
    <property type="match status" value="1"/>
</dbReference>
<sequence length="358" mass="38519">MYAPILEINTKKVTENAKKLSEFCTSKGVELVFATKGFSARPEVIRAAMAGGITSFADSRMKNIVAAKRAIPGLKYLLIRVPAIPEAEEVVRWADWSLQSQIEVIRAVSEAALQQGKVHPIILMIDVGDLREGVFGREQLDEIVPQILDCAGVKLVGLGTNVGCYGSVLPSVDNTAILVQLRDYLNSTYGCSISVLSAGGTCALKLLEDGTMPAGINQLRMGEAVLYGEDTTGNRFLEGCHQDAFLFKAQVVELRRKPSVPIGELGRDGKGDTPEYPDRGVRLRAICAAGKQDVAWAALTPTLPGAEMIGASSDHLIVDVEDCGGQVQVGDWLEFRCGYMAVLDATTSAYVDVVVTER</sequence>
<dbReference type="GO" id="GO:0005829">
    <property type="term" value="C:cytosol"/>
    <property type="evidence" value="ECO:0007669"/>
    <property type="project" value="TreeGrafter"/>
</dbReference>
<organism evidence="5 6">
    <name type="scientific">Candidatus Flavonifractor intestinigallinarum</name>
    <dbReference type="NCBI Taxonomy" id="2838586"/>
    <lineage>
        <taxon>Bacteria</taxon>
        <taxon>Bacillati</taxon>
        <taxon>Bacillota</taxon>
        <taxon>Clostridia</taxon>
        <taxon>Eubacteriales</taxon>
        <taxon>Oscillospiraceae</taxon>
        <taxon>Flavonifractor</taxon>
    </lineage>
</organism>
<dbReference type="PANTHER" id="PTHR30511:SF3">
    <property type="entry name" value="LYSINE RACEMASE"/>
    <property type="match status" value="1"/>
</dbReference>
<dbReference type="InterPro" id="IPR000821">
    <property type="entry name" value="Ala_racemase"/>
</dbReference>
<feature type="domain" description="Alanine racemase N-terminal" evidence="4">
    <location>
        <begin position="8"/>
        <end position="225"/>
    </location>
</feature>
<keyword evidence="3" id="KW-0413">Isomerase</keyword>
<evidence type="ECO:0000256" key="2">
    <source>
        <dbReference type="ARBA" id="ARBA00022898"/>
    </source>
</evidence>
<evidence type="ECO:0000313" key="5">
    <source>
        <dbReference type="EMBL" id="HJB80117.1"/>
    </source>
</evidence>
<evidence type="ECO:0000256" key="3">
    <source>
        <dbReference type="ARBA" id="ARBA00023235"/>
    </source>
</evidence>
<gene>
    <name evidence="5" type="ORF">H9712_03960</name>
</gene>
<evidence type="ECO:0000256" key="1">
    <source>
        <dbReference type="ARBA" id="ARBA00001933"/>
    </source>
</evidence>
<name>A0A9D2SAB1_9FIRM</name>
<dbReference type="Proteomes" id="UP000823921">
    <property type="component" value="Unassembled WGS sequence"/>
</dbReference>
<dbReference type="CDD" id="cd06815">
    <property type="entry name" value="PLPDE_III_AR_like_1"/>
    <property type="match status" value="1"/>
</dbReference>
<dbReference type="Pfam" id="PF01168">
    <property type="entry name" value="Ala_racemase_N"/>
    <property type="match status" value="1"/>
</dbReference>
<dbReference type="GO" id="GO:0030170">
    <property type="term" value="F:pyridoxal phosphate binding"/>
    <property type="evidence" value="ECO:0007669"/>
    <property type="project" value="TreeGrafter"/>
</dbReference>
<dbReference type="AlphaFoldDB" id="A0A9D2SAB1"/>
<comment type="cofactor">
    <cofactor evidence="1">
        <name>pyridoxal 5'-phosphate</name>
        <dbReference type="ChEBI" id="CHEBI:597326"/>
    </cofactor>
</comment>
<reference evidence="5" key="2">
    <citation type="submission" date="2021-04" db="EMBL/GenBank/DDBJ databases">
        <authorList>
            <person name="Gilroy R."/>
        </authorList>
    </citation>
    <scope>NUCLEOTIDE SEQUENCE</scope>
    <source>
        <strain evidence="5">CHK192-8294</strain>
    </source>
</reference>
<accession>A0A9D2SAB1</accession>
<evidence type="ECO:0000259" key="4">
    <source>
        <dbReference type="Pfam" id="PF01168"/>
    </source>
</evidence>
<keyword evidence="2" id="KW-0663">Pyridoxal phosphate</keyword>
<dbReference type="EMBL" id="DWXO01000039">
    <property type="protein sequence ID" value="HJB80117.1"/>
    <property type="molecule type" value="Genomic_DNA"/>
</dbReference>
<dbReference type="InterPro" id="IPR001608">
    <property type="entry name" value="Ala_racemase_N"/>
</dbReference>
<proteinExistence type="predicted"/>